<comment type="caution">
    <text evidence="2">The sequence shown here is derived from an EMBL/GenBank/DDBJ whole genome shotgun (WGS) entry which is preliminary data.</text>
</comment>
<evidence type="ECO:0000256" key="1">
    <source>
        <dbReference type="SAM" id="MobiDB-lite"/>
    </source>
</evidence>
<dbReference type="Proteomes" id="UP000283993">
    <property type="component" value="Unassembled WGS sequence"/>
</dbReference>
<name>A0A423PQG0_9GAMM</name>
<protein>
    <submittedName>
        <fullName evidence="2">Uncharacterized protein</fullName>
    </submittedName>
</protein>
<keyword evidence="3" id="KW-1185">Reference proteome</keyword>
<evidence type="ECO:0000313" key="2">
    <source>
        <dbReference type="EMBL" id="ROO27830.1"/>
    </source>
</evidence>
<evidence type="ECO:0000313" key="3">
    <source>
        <dbReference type="Proteomes" id="UP000283993"/>
    </source>
</evidence>
<feature type="region of interest" description="Disordered" evidence="1">
    <location>
        <begin position="1"/>
        <end position="30"/>
    </location>
</feature>
<reference evidence="2 3" key="1">
    <citation type="submission" date="2013-10" db="EMBL/GenBank/DDBJ databases">
        <title>Salinisphaera orenii MK-B5 Genome Sequencing.</title>
        <authorList>
            <person name="Lai Q."/>
            <person name="Li C."/>
            <person name="Shao Z."/>
        </authorList>
    </citation>
    <scope>NUCLEOTIDE SEQUENCE [LARGE SCALE GENOMIC DNA]</scope>
    <source>
        <strain evidence="2 3">MK-B5</strain>
    </source>
</reference>
<organism evidence="2 3">
    <name type="scientific">Salinisphaera orenii MK-B5</name>
    <dbReference type="NCBI Taxonomy" id="856730"/>
    <lineage>
        <taxon>Bacteria</taxon>
        <taxon>Pseudomonadati</taxon>
        <taxon>Pseudomonadota</taxon>
        <taxon>Gammaproteobacteria</taxon>
        <taxon>Salinisphaerales</taxon>
        <taxon>Salinisphaeraceae</taxon>
        <taxon>Salinisphaera</taxon>
    </lineage>
</organism>
<dbReference type="EMBL" id="AYKH01000012">
    <property type="protein sequence ID" value="ROO27830.1"/>
    <property type="molecule type" value="Genomic_DNA"/>
</dbReference>
<dbReference type="AlphaFoldDB" id="A0A423PQG0"/>
<gene>
    <name evidence="2" type="ORF">SAOR_07050</name>
</gene>
<proteinExistence type="predicted"/>
<feature type="compositionally biased region" description="Basic and acidic residues" evidence="1">
    <location>
        <begin position="15"/>
        <end position="30"/>
    </location>
</feature>
<sequence length="30" mass="3600">MNRNQDSRMMPGMIREADGRRPIEPVRDDR</sequence>
<accession>A0A423PQG0</accession>